<dbReference type="InterPro" id="IPR057709">
    <property type="entry name" value="DUF7949"/>
</dbReference>
<accession>A0A8J4PKY1</accession>
<evidence type="ECO:0008006" key="7">
    <source>
        <dbReference type="Google" id="ProtNLM"/>
    </source>
</evidence>
<proteinExistence type="predicted"/>
<dbReference type="AlphaFoldDB" id="A0A8J4PKY1"/>
<evidence type="ECO:0000259" key="1">
    <source>
        <dbReference type="Pfam" id="PF23033"/>
    </source>
</evidence>
<evidence type="ECO:0000259" key="4">
    <source>
        <dbReference type="Pfam" id="PF25820"/>
    </source>
</evidence>
<gene>
    <name evidence="5" type="ORF">CYY_010239</name>
</gene>
<sequence>MESITLNFPFTCTLMPQMIINKYGFRDPTLSKVPYEFYFEMENKEKILTTPLGVVFTNLNWIIDSNHHFVDLKTYVVYMYPLPTLSDPSDSSLRITFPSGKENTMSFVIPFFNETQQISYSTPAVPTPILSSQFAIDLNASSITNLYIEGRNETSFYLFSMNRPVYGNPQNATFKGVFPIGDNSHVFSLVSYVNGLPKTLGPYSLQLNLPTNLGVSIIISQRQERLQLPGFISFIYLATFQKRGYSRHSSSLSFYNSNMAFSFTPTSLYLQDGAYGIVSGRFNDYIFNSTLIISQYDNRALQTFGFFSETVQVPVGPSVIKETVIPVLQNISVIYLPVGFSRYFIVRASIKDNLSGFRMMYYRTNGANIPFLSSSDLIQGGYLDGTYEKVYNEPYFNGNILTIIDYASNLINTGVGLLNVDIKGNIKFSNPEGFAGDYLNIQSIRFTSANWTNNDIDVSSFANSTIFRFNVTDAVKSACPVLTLVNFDNFPTTKYYGQWNEAKQLYEIIVTIPLRTFTGVVDYSLLYGGVQTNSTFLNTMFNTSVLRVFSEDADMFGPEIIGLEQVPGPTADVLVSGVGIQIGWKFQVFDKLNGFESGNITIQSDGDLTQYTFTLDPNNQTQYIYIDIREKCLSQVFSILDIYLVDHGGYVSNTSNAFINYLDLNSQRIMVNCPPSEDMDAPVLRSLVVDKTVLDVGSMDRNVEFTLYVEDSGDGIKIEKAPYVYFTSINQIVKAKSNFISMNGSNVQFSGSIELPYGFGYPEQVLISIYGIVDNNGNFAGYSSLNLAEMGFSFFLNTTFNPTLHPLIESNADITSAGGKLMIMGKSFGLDNTSLVQVNYDDGLGYSQTSTPSFYSSTVLIIDNIKPVNKPFKVRVHKRNNLYMSNEYVVVPKNLPIFSDSSSSSSSVSSSSLSSSSLVSSSSDITPTQPPNPCVHNCGGSSQGYCSRAGCICYSPWMGIDCKSKVIIIPTPSINNTLPSTNISVPTDNGEQSTLTGLISIVELQELDTNNVAIYKYPFTQWIWSNISTDNEPVKYLYSTNITNQLYQSVT</sequence>
<dbReference type="InterPro" id="IPR055463">
    <property type="entry name" value="DUF7035"/>
</dbReference>
<name>A0A8J4PKY1_9MYCE</name>
<reference evidence="5" key="1">
    <citation type="submission" date="2020-01" db="EMBL/GenBank/DDBJ databases">
        <title>Development of genomics and gene disruption for Polysphondylium violaceum indicates a role for the polyketide synthase stlB in stalk morphogenesis.</title>
        <authorList>
            <person name="Narita B."/>
            <person name="Kawabe Y."/>
            <person name="Kin K."/>
            <person name="Saito T."/>
            <person name="Gibbs R."/>
            <person name="Kuspa A."/>
            <person name="Muzny D."/>
            <person name="Queller D."/>
            <person name="Richards S."/>
            <person name="Strassman J."/>
            <person name="Sucgang R."/>
            <person name="Worley K."/>
            <person name="Schaap P."/>
        </authorList>
    </citation>
    <scope>NUCLEOTIDE SEQUENCE</scope>
    <source>
        <strain evidence="5">QSvi11</strain>
    </source>
</reference>
<evidence type="ECO:0000313" key="5">
    <source>
        <dbReference type="EMBL" id="KAF2068434.1"/>
    </source>
</evidence>
<feature type="domain" description="DUF7035" evidence="2">
    <location>
        <begin position="553"/>
        <end position="674"/>
    </location>
</feature>
<dbReference type="InterPro" id="IPR055462">
    <property type="entry name" value="DUF7034"/>
</dbReference>
<dbReference type="Pfam" id="PF24893">
    <property type="entry name" value="DUF7743"/>
    <property type="match status" value="1"/>
</dbReference>
<dbReference type="Pfam" id="PF23033">
    <property type="entry name" value="DUF7034"/>
    <property type="match status" value="1"/>
</dbReference>
<organism evidence="5 6">
    <name type="scientific">Polysphondylium violaceum</name>
    <dbReference type="NCBI Taxonomy" id="133409"/>
    <lineage>
        <taxon>Eukaryota</taxon>
        <taxon>Amoebozoa</taxon>
        <taxon>Evosea</taxon>
        <taxon>Eumycetozoa</taxon>
        <taxon>Dictyostelia</taxon>
        <taxon>Dictyosteliales</taxon>
        <taxon>Dictyosteliaceae</taxon>
        <taxon>Polysphondylium</taxon>
    </lineage>
</organism>
<dbReference type="InterPro" id="IPR056645">
    <property type="entry name" value="DUF7743"/>
</dbReference>
<dbReference type="PANTHER" id="PTHR31378">
    <property type="entry name" value="EGF-LIKE DOMAIN-CONTAINING PROTEIN-RELATED-RELATED"/>
    <property type="match status" value="1"/>
</dbReference>
<feature type="domain" description="DUF7743" evidence="3">
    <location>
        <begin position="322"/>
        <end position="413"/>
    </location>
</feature>
<dbReference type="EMBL" id="AJWJ01000988">
    <property type="protein sequence ID" value="KAF2068434.1"/>
    <property type="molecule type" value="Genomic_DNA"/>
</dbReference>
<feature type="domain" description="DUF7949" evidence="4">
    <location>
        <begin position="933"/>
        <end position="966"/>
    </location>
</feature>
<dbReference type="Pfam" id="PF23034">
    <property type="entry name" value="DUF7035"/>
    <property type="match status" value="1"/>
</dbReference>
<comment type="caution">
    <text evidence="5">The sequence shown here is derived from an EMBL/GenBank/DDBJ whole genome shotgun (WGS) entry which is preliminary data.</text>
</comment>
<feature type="non-terminal residue" evidence="5">
    <location>
        <position position="1"/>
    </location>
</feature>
<dbReference type="Pfam" id="PF25820">
    <property type="entry name" value="DUF7949"/>
    <property type="match status" value="1"/>
</dbReference>
<keyword evidence="6" id="KW-1185">Reference proteome</keyword>
<protein>
    <recommendedName>
        <fullName evidence="7">EGF-like domain-containing protein</fullName>
    </recommendedName>
</protein>
<feature type="domain" description="DUF7034" evidence="1">
    <location>
        <begin position="682"/>
        <end position="801"/>
    </location>
</feature>
<evidence type="ECO:0000259" key="2">
    <source>
        <dbReference type="Pfam" id="PF23034"/>
    </source>
</evidence>
<evidence type="ECO:0000259" key="3">
    <source>
        <dbReference type="Pfam" id="PF24893"/>
    </source>
</evidence>
<evidence type="ECO:0000313" key="6">
    <source>
        <dbReference type="Proteomes" id="UP000695562"/>
    </source>
</evidence>
<dbReference type="Proteomes" id="UP000695562">
    <property type="component" value="Unassembled WGS sequence"/>
</dbReference>
<dbReference type="PANTHER" id="PTHR31378:SF29">
    <property type="entry name" value="EGF-LIKE DOMAIN-CONTAINING PROTEIN-RELATED"/>
    <property type="match status" value="1"/>
</dbReference>